<evidence type="ECO:0000256" key="2">
    <source>
        <dbReference type="ARBA" id="ARBA00023130"/>
    </source>
</evidence>
<accession>A0AAD8CTV6</accession>
<dbReference type="AlphaFoldDB" id="A0AAD8CTV6"/>
<dbReference type="Proteomes" id="UP001230051">
    <property type="component" value="Unassembled WGS sequence"/>
</dbReference>
<evidence type="ECO:0000256" key="3">
    <source>
        <dbReference type="ARBA" id="ARBA00023170"/>
    </source>
</evidence>
<dbReference type="EMBL" id="JAGXEW010000027">
    <property type="protein sequence ID" value="KAK1156665.1"/>
    <property type="molecule type" value="Genomic_DNA"/>
</dbReference>
<evidence type="ECO:0000256" key="1">
    <source>
        <dbReference type="ARBA" id="ARBA00022729"/>
    </source>
</evidence>
<evidence type="ECO:0000256" key="4">
    <source>
        <dbReference type="ARBA" id="ARBA00023319"/>
    </source>
</evidence>
<dbReference type="SMART" id="SM00409">
    <property type="entry name" value="IG"/>
    <property type="match status" value="1"/>
</dbReference>
<dbReference type="PROSITE" id="PS50835">
    <property type="entry name" value="IG_LIKE"/>
    <property type="match status" value="1"/>
</dbReference>
<dbReference type="InterPro" id="IPR003599">
    <property type="entry name" value="Ig_sub"/>
</dbReference>
<dbReference type="InterPro" id="IPR007110">
    <property type="entry name" value="Ig-like_dom"/>
</dbReference>
<comment type="caution">
    <text evidence="7">The sequence shown here is derived from an EMBL/GenBank/DDBJ whole genome shotgun (WGS) entry which is preliminary data.</text>
</comment>
<gene>
    <name evidence="7" type="ORF">AOXY_G25681</name>
</gene>
<dbReference type="PANTHER" id="PTHR19367">
    <property type="entry name" value="T-CELL RECEPTOR ALPHA CHAIN V REGION"/>
    <property type="match status" value="1"/>
</dbReference>
<feature type="domain" description="Ig-like" evidence="6">
    <location>
        <begin position="87"/>
        <end position="190"/>
    </location>
</feature>
<name>A0AAD8CTV6_ACIOX</name>
<keyword evidence="8" id="KW-1185">Reference proteome</keyword>
<evidence type="ECO:0000313" key="7">
    <source>
        <dbReference type="EMBL" id="KAK1156665.1"/>
    </source>
</evidence>
<dbReference type="InterPro" id="IPR013106">
    <property type="entry name" value="Ig_V-set"/>
</dbReference>
<keyword evidence="3" id="KW-0675">Receptor</keyword>
<keyword evidence="2" id="KW-1064">Adaptive immunity</keyword>
<keyword evidence="4" id="KW-0393">Immunoglobulin domain</keyword>
<dbReference type="PANTHER" id="PTHR19367:SF18">
    <property type="entry name" value="T CELL RECEPTOR ALPHA VARIABLE 16"/>
    <property type="match status" value="1"/>
</dbReference>
<evidence type="ECO:0000256" key="5">
    <source>
        <dbReference type="ARBA" id="ARBA00043266"/>
    </source>
</evidence>
<reference evidence="7" key="1">
    <citation type="submission" date="2022-02" db="EMBL/GenBank/DDBJ databases">
        <title>Atlantic sturgeon de novo genome assembly.</title>
        <authorList>
            <person name="Stock M."/>
            <person name="Klopp C."/>
            <person name="Guiguen Y."/>
            <person name="Cabau C."/>
            <person name="Parinello H."/>
            <person name="Santidrian Yebra-Pimentel E."/>
            <person name="Kuhl H."/>
            <person name="Dirks R.P."/>
            <person name="Guessner J."/>
            <person name="Wuertz S."/>
            <person name="Du K."/>
            <person name="Schartl M."/>
        </authorList>
    </citation>
    <scope>NUCLEOTIDE SEQUENCE</scope>
    <source>
        <strain evidence="7">STURGEONOMICS-FGT-2020</strain>
        <tissue evidence="7">Whole blood</tissue>
    </source>
</reference>
<keyword evidence="1" id="KW-0732">Signal</keyword>
<keyword evidence="5" id="KW-0391">Immunity</keyword>
<evidence type="ECO:0000259" key="6">
    <source>
        <dbReference type="PROSITE" id="PS50835"/>
    </source>
</evidence>
<keyword evidence="5" id="KW-1279">T cell receptor</keyword>
<dbReference type="InterPro" id="IPR051287">
    <property type="entry name" value="TCR_variable_region"/>
</dbReference>
<sequence length="266" mass="29676">MCAASVSSSNTAVLELSSFCTHTGTEHGARKSAAQCSHYSSSADSDRCVCRAWVQFKYSHYSHRSTHIFYIFNMDLLSCISENSLGDSVAQSPAEILIPEGNEIILTCQYNTKSSSPDLYWYKQSPWESPEYILHTSQYLSDPSSEFPARFSAELNPSSRTVPLRIQQCELTDSAVYYCALRPTVTGTLHLALQQPPAALCTSALHWKCECFKLWQAAVMFNVLIEPFPDPMVKLALSVPYCSIANSVDTNMNKKTILSNKVKNRI</sequence>
<proteinExistence type="predicted"/>
<organism evidence="7 8">
    <name type="scientific">Acipenser oxyrinchus oxyrinchus</name>
    <dbReference type="NCBI Taxonomy" id="40147"/>
    <lineage>
        <taxon>Eukaryota</taxon>
        <taxon>Metazoa</taxon>
        <taxon>Chordata</taxon>
        <taxon>Craniata</taxon>
        <taxon>Vertebrata</taxon>
        <taxon>Euteleostomi</taxon>
        <taxon>Actinopterygii</taxon>
        <taxon>Chondrostei</taxon>
        <taxon>Acipenseriformes</taxon>
        <taxon>Acipenseridae</taxon>
        <taxon>Acipenser</taxon>
    </lineage>
</organism>
<dbReference type="GO" id="GO:0042101">
    <property type="term" value="C:T cell receptor complex"/>
    <property type="evidence" value="ECO:0007669"/>
    <property type="project" value="UniProtKB-KW"/>
</dbReference>
<dbReference type="SMART" id="SM00406">
    <property type="entry name" value="IGv"/>
    <property type="match status" value="1"/>
</dbReference>
<dbReference type="InterPro" id="IPR036179">
    <property type="entry name" value="Ig-like_dom_sf"/>
</dbReference>
<dbReference type="Pfam" id="PF07686">
    <property type="entry name" value="V-set"/>
    <property type="match status" value="1"/>
</dbReference>
<dbReference type="Gene3D" id="2.60.40.10">
    <property type="entry name" value="Immunoglobulins"/>
    <property type="match status" value="1"/>
</dbReference>
<evidence type="ECO:0000313" key="8">
    <source>
        <dbReference type="Proteomes" id="UP001230051"/>
    </source>
</evidence>
<dbReference type="SUPFAM" id="SSF48726">
    <property type="entry name" value="Immunoglobulin"/>
    <property type="match status" value="1"/>
</dbReference>
<dbReference type="GO" id="GO:0002250">
    <property type="term" value="P:adaptive immune response"/>
    <property type="evidence" value="ECO:0007669"/>
    <property type="project" value="UniProtKB-KW"/>
</dbReference>
<dbReference type="InterPro" id="IPR013783">
    <property type="entry name" value="Ig-like_fold"/>
</dbReference>
<protein>
    <recommendedName>
        <fullName evidence="6">Ig-like domain-containing protein</fullName>
    </recommendedName>
</protein>